<proteinExistence type="inferred from homology"/>
<dbReference type="Pfam" id="PF04984">
    <property type="entry name" value="Phage_sheath_1"/>
    <property type="match status" value="1"/>
</dbReference>
<dbReference type="AlphaFoldDB" id="T4V7X2"/>
<evidence type="ECO:0000259" key="3">
    <source>
        <dbReference type="Pfam" id="PF17482"/>
    </source>
</evidence>
<evidence type="ECO:0000313" key="4">
    <source>
        <dbReference type="EMBL" id="EQK39824.1"/>
    </source>
</evidence>
<dbReference type="Proteomes" id="UP000015688">
    <property type="component" value="Unassembled WGS sequence"/>
</dbReference>
<comment type="similarity">
    <text evidence="1">Belongs to the myoviridae tail sheath protein family.</text>
</comment>
<feature type="domain" description="Tail sheath protein subtilisin-like" evidence="2">
    <location>
        <begin position="88"/>
        <end position="228"/>
    </location>
</feature>
<dbReference type="RefSeq" id="WP_021434579.1">
    <property type="nucleotide sequence ID" value="NZ_AVNC01000023.1"/>
</dbReference>
<reference evidence="4 5" key="1">
    <citation type="submission" date="2013-06" db="EMBL/GenBank/DDBJ databases">
        <authorList>
            <person name="Walk S."/>
            <person name="Aronoff D."/>
            <person name="Young V.Y."/>
            <person name="Marsh J."/>
            <person name="Harrison L."/>
            <person name="Daugherty S.C."/>
            <person name="Shefchek K.A."/>
            <person name="Hine E.E."/>
            <person name="Tallon L.J."/>
            <person name="Sadzewicz L.K."/>
            <person name="Rasko D.A."/>
        </authorList>
    </citation>
    <scope>NUCLEOTIDE SEQUENCE [LARGE SCALE GENOMIC DNA]</scope>
    <source>
        <strain evidence="4 5">ATCC 638</strain>
    </source>
</reference>
<protein>
    <submittedName>
        <fullName evidence="4">Phage tail sheath family protein</fullName>
    </submittedName>
</protein>
<dbReference type="PATRIC" id="fig|1233171.3.peg.3501"/>
<dbReference type="InterPro" id="IPR035089">
    <property type="entry name" value="Phage_sheath_subtilisin"/>
</dbReference>
<feature type="domain" description="Tail sheath protein C-terminal" evidence="3">
    <location>
        <begin position="235"/>
        <end position="357"/>
    </location>
</feature>
<dbReference type="Pfam" id="PF17482">
    <property type="entry name" value="Phage_sheath_1C"/>
    <property type="match status" value="1"/>
</dbReference>
<dbReference type="EMBL" id="AVNC01000023">
    <property type="protein sequence ID" value="EQK39824.1"/>
    <property type="molecule type" value="Genomic_DNA"/>
</dbReference>
<sequence length="357" mass="39447">MASKIGLPNISVEFKNRGKTAFKRGNSGVVALILKDSTNTGLHEIIGEYDIPSGLNEKNKKYIKLALIGNVYRPQKVYVYVLEAEGQTSDALEVLETLEFNVLSMPAAVDEDKTLIKQFTSKMDKEIKYRIEAVLNTTSPDNEYIINSTQGDVVIDAGDTLSADEFCAYVAGFVAGTPLSQSITYAVPSIVTKIPPTTKASAEAKIKNGELVLVKDAGAIRFARGVNSLVTTSQEKGEEFQKIKLVSTMNLIYNDIRRLAISNYVGKMPNSYDNKCLLITNVGLYLSQLAIDEIIGKDYKVEIDIESQTKYLKENNYDVSTMSEQEIKEANTKDKVFLKLSVYLIDAMEDISVAVEI</sequence>
<dbReference type="InterPro" id="IPR020287">
    <property type="entry name" value="Tail_sheath_C"/>
</dbReference>
<evidence type="ECO:0000313" key="5">
    <source>
        <dbReference type="Proteomes" id="UP000015688"/>
    </source>
</evidence>
<dbReference type="Gene3D" id="3.40.50.11790">
    <property type="match status" value="1"/>
</dbReference>
<gene>
    <name evidence="4" type="ORF">C672_3635</name>
</gene>
<organism evidence="4 5">
    <name type="scientific">Paraclostridium bifermentans ATCC 638 = DSM 14991</name>
    <dbReference type="NCBI Taxonomy" id="1233171"/>
    <lineage>
        <taxon>Bacteria</taxon>
        <taxon>Bacillati</taxon>
        <taxon>Bacillota</taxon>
        <taxon>Clostridia</taxon>
        <taxon>Peptostreptococcales</taxon>
        <taxon>Peptostreptococcaceae</taxon>
        <taxon>Paraclostridium</taxon>
    </lineage>
</organism>
<dbReference type="Gene3D" id="3.30.1370.220">
    <property type="match status" value="1"/>
</dbReference>
<evidence type="ECO:0000256" key="1">
    <source>
        <dbReference type="ARBA" id="ARBA00008005"/>
    </source>
</evidence>
<accession>T4V7X2</accession>
<comment type="caution">
    <text evidence="4">The sequence shown here is derived from an EMBL/GenBank/DDBJ whole genome shotgun (WGS) entry which is preliminary data.</text>
</comment>
<name>T4V7X2_PARBF</name>
<evidence type="ECO:0000259" key="2">
    <source>
        <dbReference type="Pfam" id="PF04984"/>
    </source>
</evidence>